<dbReference type="InterPro" id="IPR002347">
    <property type="entry name" value="SDR_fam"/>
</dbReference>
<dbReference type="SUPFAM" id="SSF51735">
    <property type="entry name" value="NAD(P)-binding Rossmann-fold domains"/>
    <property type="match status" value="1"/>
</dbReference>
<dbReference type="RefSeq" id="WP_264487965.1">
    <property type="nucleotide sequence ID" value="NZ_JAPDDT010000006.1"/>
</dbReference>
<dbReference type="CDD" id="cd05233">
    <property type="entry name" value="SDR_c"/>
    <property type="match status" value="1"/>
</dbReference>
<gene>
    <name evidence="6" type="ORF">OKA05_14920</name>
</gene>
<dbReference type="PANTHER" id="PTHR24321:SF8">
    <property type="entry name" value="ESTRADIOL 17-BETA-DEHYDROGENASE 8-RELATED"/>
    <property type="match status" value="1"/>
</dbReference>
<dbReference type="Proteomes" id="UP001320876">
    <property type="component" value="Unassembled WGS sequence"/>
</dbReference>
<comment type="caution">
    <text evidence="6">The sequence shown here is derived from an EMBL/GenBank/DDBJ whole genome shotgun (WGS) entry which is preliminary data.</text>
</comment>
<dbReference type="PRINTS" id="PR00080">
    <property type="entry name" value="SDRFAMILY"/>
</dbReference>
<keyword evidence="3" id="KW-0520">NAD</keyword>
<dbReference type="InterPro" id="IPR057326">
    <property type="entry name" value="KR_dom"/>
</dbReference>
<evidence type="ECO:0000259" key="5">
    <source>
        <dbReference type="SMART" id="SM00822"/>
    </source>
</evidence>
<dbReference type="Pfam" id="PF13561">
    <property type="entry name" value="adh_short_C2"/>
    <property type="match status" value="1"/>
</dbReference>
<feature type="compositionally biased region" description="Polar residues" evidence="4">
    <location>
        <begin position="269"/>
        <end position="283"/>
    </location>
</feature>
<keyword evidence="7" id="KW-1185">Reference proteome</keyword>
<evidence type="ECO:0000256" key="4">
    <source>
        <dbReference type="SAM" id="MobiDB-lite"/>
    </source>
</evidence>
<evidence type="ECO:0000256" key="1">
    <source>
        <dbReference type="ARBA" id="ARBA00006484"/>
    </source>
</evidence>
<dbReference type="SMART" id="SM00822">
    <property type="entry name" value="PKS_KR"/>
    <property type="match status" value="1"/>
</dbReference>
<dbReference type="InterPro" id="IPR036291">
    <property type="entry name" value="NAD(P)-bd_dom_sf"/>
</dbReference>
<feature type="region of interest" description="Disordered" evidence="4">
    <location>
        <begin position="258"/>
        <end position="294"/>
    </location>
</feature>
<dbReference type="PANTHER" id="PTHR24321">
    <property type="entry name" value="DEHYDROGENASES, SHORT CHAIN"/>
    <property type="match status" value="1"/>
</dbReference>
<dbReference type="PROSITE" id="PS00061">
    <property type="entry name" value="ADH_SHORT"/>
    <property type="match status" value="1"/>
</dbReference>
<evidence type="ECO:0000256" key="2">
    <source>
        <dbReference type="ARBA" id="ARBA00023002"/>
    </source>
</evidence>
<comment type="similarity">
    <text evidence="1">Belongs to the short-chain dehydrogenases/reductases (SDR) family.</text>
</comment>
<dbReference type="PRINTS" id="PR00081">
    <property type="entry name" value="GDHRDH"/>
</dbReference>
<sequence>MLLKDHVIFLTGGSTGIGLDCAKAYAAEGAKVALVARNGELAAQAATALGPDHLGFACDVSSDADVKAAIGQVLARYGKLDAIHNNAGIATPSKPLHETTDEEWDALFNINLKSVLHTTRHGIVALRASRGCILNTSSLVGVIGQEIHAAYTASKGGMNTLTKSMALDYAKEGIRVNAVCPAGTWTPMLRQWAAEQPDPAGITQYLDDIHALGYCPEGDVVADACVFLLSSKSRFITGHIMHVSGGAEIGYRAVRQGCDEVPSGPAHSDTGTRLQSAADQSMGNGEPKEAVTTH</sequence>
<keyword evidence="2" id="KW-0560">Oxidoreductase</keyword>
<dbReference type="EMBL" id="JAPDDT010000006">
    <property type="protein sequence ID" value="MCW1923858.1"/>
    <property type="molecule type" value="Genomic_DNA"/>
</dbReference>
<protein>
    <submittedName>
        <fullName evidence="6">SDR family oxidoreductase</fullName>
    </submittedName>
</protein>
<dbReference type="InterPro" id="IPR020904">
    <property type="entry name" value="Sc_DH/Rdtase_CS"/>
</dbReference>
<dbReference type="Gene3D" id="3.40.50.720">
    <property type="entry name" value="NAD(P)-binding Rossmann-like Domain"/>
    <property type="match status" value="1"/>
</dbReference>
<name>A0ABT3GK07_9BACT</name>
<evidence type="ECO:0000313" key="6">
    <source>
        <dbReference type="EMBL" id="MCW1923858.1"/>
    </source>
</evidence>
<organism evidence="6 7">
    <name type="scientific">Luteolibacter arcticus</name>
    <dbReference type="NCBI Taxonomy" id="1581411"/>
    <lineage>
        <taxon>Bacteria</taxon>
        <taxon>Pseudomonadati</taxon>
        <taxon>Verrucomicrobiota</taxon>
        <taxon>Verrucomicrobiia</taxon>
        <taxon>Verrucomicrobiales</taxon>
        <taxon>Verrucomicrobiaceae</taxon>
        <taxon>Luteolibacter</taxon>
    </lineage>
</organism>
<evidence type="ECO:0000256" key="3">
    <source>
        <dbReference type="ARBA" id="ARBA00023027"/>
    </source>
</evidence>
<proteinExistence type="inferred from homology"/>
<reference evidence="6 7" key="1">
    <citation type="submission" date="2022-10" db="EMBL/GenBank/DDBJ databases">
        <title>Luteolibacter arcticus strain CCTCC AB 2014275, whole genome shotgun sequencing project.</title>
        <authorList>
            <person name="Zhao G."/>
            <person name="Shen L."/>
        </authorList>
    </citation>
    <scope>NUCLEOTIDE SEQUENCE [LARGE SCALE GENOMIC DNA]</scope>
    <source>
        <strain evidence="6 7">CCTCC AB 2014275</strain>
    </source>
</reference>
<evidence type="ECO:0000313" key="7">
    <source>
        <dbReference type="Proteomes" id="UP001320876"/>
    </source>
</evidence>
<feature type="domain" description="Ketoreductase" evidence="5">
    <location>
        <begin position="6"/>
        <end position="188"/>
    </location>
</feature>
<accession>A0ABT3GK07</accession>